<comment type="caution">
    <text evidence="3">The sequence shown here is derived from an EMBL/GenBank/DDBJ whole genome shotgun (WGS) entry which is preliminary data.</text>
</comment>
<keyword evidence="2" id="KW-0812">Transmembrane</keyword>
<dbReference type="EMBL" id="JBHTBW010000021">
    <property type="protein sequence ID" value="MFC7441417.1"/>
    <property type="molecule type" value="Genomic_DNA"/>
</dbReference>
<evidence type="ECO:0000313" key="3">
    <source>
        <dbReference type="EMBL" id="MFC7441417.1"/>
    </source>
</evidence>
<evidence type="ECO:0008006" key="5">
    <source>
        <dbReference type="Google" id="ProtNLM"/>
    </source>
</evidence>
<keyword evidence="4" id="KW-1185">Reference proteome</keyword>
<name>A0ABW2RK26_9BACL</name>
<dbReference type="Proteomes" id="UP001596500">
    <property type="component" value="Unassembled WGS sequence"/>
</dbReference>
<reference evidence="4" key="1">
    <citation type="journal article" date="2019" name="Int. J. Syst. Evol. Microbiol.">
        <title>The Global Catalogue of Microorganisms (GCM) 10K type strain sequencing project: providing services to taxonomists for standard genome sequencing and annotation.</title>
        <authorList>
            <consortium name="The Broad Institute Genomics Platform"/>
            <consortium name="The Broad Institute Genome Sequencing Center for Infectious Disease"/>
            <person name="Wu L."/>
            <person name="Ma J."/>
        </authorList>
    </citation>
    <scope>NUCLEOTIDE SEQUENCE [LARGE SCALE GENOMIC DNA]</scope>
    <source>
        <strain evidence="4">CGMCC 1.12942</strain>
    </source>
</reference>
<dbReference type="RefSeq" id="WP_379864705.1">
    <property type="nucleotide sequence ID" value="NZ_JBHTBW010000021.1"/>
</dbReference>
<proteinExistence type="predicted"/>
<feature type="region of interest" description="Disordered" evidence="1">
    <location>
        <begin position="29"/>
        <end position="66"/>
    </location>
</feature>
<evidence type="ECO:0000256" key="2">
    <source>
        <dbReference type="SAM" id="Phobius"/>
    </source>
</evidence>
<accession>A0ABW2RK26</accession>
<protein>
    <recommendedName>
        <fullName evidence="5">DUF3951 domain-containing protein</fullName>
    </recommendedName>
</protein>
<sequence length="66" mass="7234">MDKDFMVGIIVLGIVLIFAVTIVVLPKLKKKQKPHHYDPYINRNSQIGSDTSTSHLPSDAGGNSDI</sequence>
<keyword evidence="2" id="KW-1133">Transmembrane helix</keyword>
<evidence type="ECO:0000313" key="4">
    <source>
        <dbReference type="Proteomes" id="UP001596500"/>
    </source>
</evidence>
<feature type="compositionally biased region" description="Polar residues" evidence="1">
    <location>
        <begin position="42"/>
        <end position="56"/>
    </location>
</feature>
<gene>
    <name evidence="3" type="ORF">ACFQNG_09625</name>
</gene>
<feature type="transmembrane region" description="Helical" evidence="2">
    <location>
        <begin position="6"/>
        <end position="25"/>
    </location>
</feature>
<organism evidence="3 4">
    <name type="scientific">Laceyella putida</name>
    <dbReference type="NCBI Taxonomy" id="110101"/>
    <lineage>
        <taxon>Bacteria</taxon>
        <taxon>Bacillati</taxon>
        <taxon>Bacillota</taxon>
        <taxon>Bacilli</taxon>
        <taxon>Bacillales</taxon>
        <taxon>Thermoactinomycetaceae</taxon>
        <taxon>Laceyella</taxon>
    </lineage>
</organism>
<keyword evidence="2" id="KW-0472">Membrane</keyword>
<evidence type="ECO:0000256" key="1">
    <source>
        <dbReference type="SAM" id="MobiDB-lite"/>
    </source>
</evidence>